<dbReference type="AlphaFoldDB" id="A0A9D1XCW2"/>
<sequence length="885" mass="99838">MNIFWKLTGRTMKANRVRTTASIVGVILSSAMFVAVTTMCVSTLSYLKESYIWSYGNYHVSRSGLTQEEYEEMTRDRRVSEFASSRTLGFAEIENENDDKPYLEIDAVDNAFLESMPVHLTRGRLPENSQELLLPDHLTTRGGVTVEIGQTMDLQVGQRISGGQVLYGENPYEEGELLKDTEAYRFTVVGTYEWPSFEEFDSAGYISLTMEDSDLPAGDSRNAWILLKNPRKDLGSFLADYEEFGVISSINNSLLAIEGASQYTNYNMILYGMGGILILLIMLGSVSMIYSAFSISVSDRTRQFGLLSSAGASRKQLRKCVRQEALLVSAAGIPAGIVCGLAGIWITLQAVQEQFRSLTASQLSIQMKVEPLAIGIAAAVAFLTVWISAWVPSKRAMRVTAIEAIRQNQDIRTQGRPVHISGVMLRLFGLEGLLAKKYFRRSKKKYRATIISMALSVMIFIASAAYGTALSSVFEREIYVHEADLVYSYGSEAKMEQLNAWLRQEPQVEKTAWSRWDNFFIGKDENYVEEQYYLDNGMEVLDDGDGCWVAGVCYMDEETYREVVRENRLDESVFLDTDNPPAILVNYGRTLNYGEGNSRSMVEYKYVREGTDHLTVVERKNLPDGIPEAEQDEWISYMLWEETTGRWMMNYENINSGEQRQEPAATHEIAVGALIDDLPLGADSGALIYPMSACPESLKEETTGNISITVKDYQEALRSLDQYLEEHNMGKGDGYISDLYKQEQDSRNIVAMLEVFSIGFTVLMTLITAVNVFHTISTSLTLRRRDFAMLRSVGMTPREMNRMLNYECLIYGVKCLIYGVPLGVLMACLIQMVLMQADLQTVTIAWQIYPAAVFLVWILVWLSTCYARARLRRHSLIEDLKNDNI</sequence>
<keyword evidence="5 7" id="KW-1133">Transmembrane helix</keyword>
<evidence type="ECO:0000256" key="2">
    <source>
        <dbReference type="ARBA" id="ARBA00005236"/>
    </source>
</evidence>
<dbReference type="InterPro" id="IPR051447">
    <property type="entry name" value="Lipoprotein-release_system"/>
</dbReference>
<reference evidence="9" key="1">
    <citation type="journal article" date="2021" name="PeerJ">
        <title>Extensive microbial diversity within the chicken gut microbiome revealed by metagenomics and culture.</title>
        <authorList>
            <person name="Gilroy R."/>
            <person name="Ravi A."/>
            <person name="Getino M."/>
            <person name="Pursley I."/>
            <person name="Horton D.L."/>
            <person name="Alikhan N.F."/>
            <person name="Baker D."/>
            <person name="Gharbi K."/>
            <person name="Hall N."/>
            <person name="Watson M."/>
            <person name="Adriaenssens E.M."/>
            <person name="Foster-Nyarko E."/>
            <person name="Jarju S."/>
            <person name="Secka A."/>
            <person name="Antonio M."/>
            <person name="Oren A."/>
            <person name="Chaudhuri R.R."/>
            <person name="La Ragione R."/>
            <person name="Hildebrand F."/>
            <person name="Pallen M.J."/>
        </authorList>
    </citation>
    <scope>NUCLEOTIDE SEQUENCE</scope>
    <source>
        <strain evidence="9">CHK183-1962</strain>
    </source>
</reference>
<evidence type="ECO:0000256" key="7">
    <source>
        <dbReference type="SAM" id="Phobius"/>
    </source>
</evidence>
<keyword evidence="3" id="KW-1003">Cell membrane</keyword>
<reference evidence="9" key="2">
    <citation type="submission" date="2021-04" db="EMBL/GenBank/DDBJ databases">
        <authorList>
            <person name="Gilroy R."/>
        </authorList>
    </citation>
    <scope>NUCLEOTIDE SEQUENCE</scope>
    <source>
        <strain evidence="9">CHK183-1962</strain>
    </source>
</reference>
<keyword evidence="4 7" id="KW-0812">Transmembrane</keyword>
<feature type="transmembrane region" description="Helical" evidence="7">
    <location>
        <begin position="446"/>
        <end position="466"/>
    </location>
</feature>
<feature type="transmembrane region" description="Helical" evidence="7">
    <location>
        <begin position="325"/>
        <end position="351"/>
    </location>
</feature>
<comment type="similarity">
    <text evidence="2">Belongs to the ABC-4 integral membrane protein family. LolC/E subfamily.</text>
</comment>
<proteinExistence type="inferred from homology"/>
<keyword evidence="6 7" id="KW-0472">Membrane</keyword>
<feature type="transmembrane region" description="Helical" evidence="7">
    <location>
        <begin position="749"/>
        <end position="773"/>
    </location>
</feature>
<comment type="subcellular location">
    <subcellularLocation>
        <location evidence="1">Cell membrane</location>
        <topology evidence="1">Multi-pass membrane protein</topology>
    </subcellularLocation>
</comment>
<gene>
    <name evidence="9" type="ORF">H9734_04920</name>
</gene>
<feature type="domain" description="ABC3 transporter permease C-terminal" evidence="8">
    <location>
        <begin position="759"/>
        <end position="875"/>
    </location>
</feature>
<dbReference type="InterPro" id="IPR003838">
    <property type="entry name" value="ABC3_permease_C"/>
</dbReference>
<feature type="domain" description="ABC3 transporter permease C-terminal" evidence="8">
    <location>
        <begin position="276"/>
        <end position="399"/>
    </location>
</feature>
<dbReference type="Pfam" id="PF02687">
    <property type="entry name" value="FtsX"/>
    <property type="match status" value="2"/>
</dbReference>
<feature type="transmembrane region" description="Helical" evidence="7">
    <location>
        <begin position="21"/>
        <end position="47"/>
    </location>
</feature>
<dbReference type="Proteomes" id="UP000886890">
    <property type="component" value="Unassembled WGS sequence"/>
</dbReference>
<dbReference type="EMBL" id="DXEK01000081">
    <property type="protein sequence ID" value="HIX76924.1"/>
    <property type="molecule type" value="Genomic_DNA"/>
</dbReference>
<evidence type="ECO:0000256" key="3">
    <source>
        <dbReference type="ARBA" id="ARBA00022475"/>
    </source>
</evidence>
<feature type="transmembrane region" description="Helical" evidence="7">
    <location>
        <begin position="371"/>
        <end position="391"/>
    </location>
</feature>
<evidence type="ECO:0000313" key="9">
    <source>
        <dbReference type="EMBL" id="HIX76924.1"/>
    </source>
</evidence>
<organism evidence="9 10">
    <name type="scientific">Candidatus Fusicatenibacter merdavium</name>
    <dbReference type="NCBI Taxonomy" id="2838600"/>
    <lineage>
        <taxon>Bacteria</taxon>
        <taxon>Bacillati</taxon>
        <taxon>Bacillota</taxon>
        <taxon>Clostridia</taxon>
        <taxon>Lachnospirales</taxon>
        <taxon>Lachnospiraceae</taxon>
        <taxon>Fusicatenibacter</taxon>
    </lineage>
</organism>
<evidence type="ECO:0000256" key="6">
    <source>
        <dbReference type="ARBA" id="ARBA00023136"/>
    </source>
</evidence>
<evidence type="ECO:0000256" key="5">
    <source>
        <dbReference type="ARBA" id="ARBA00022989"/>
    </source>
</evidence>
<feature type="transmembrane region" description="Helical" evidence="7">
    <location>
        <begin position="846"/>
        <end position="867"/>
    </location>
</feature>
<evidence type="ECO:0000256" key="1">
    <source>
        <dbReference type="ARBA" id="ARBA00004651"/>
    </source>
</evidence>
<dbReference type="GO" id="GO:0044874">
    <property type="term" value="P:lipoprotein localization to outer membrane"/>
    <property type="evidence" value="ECO:0007669"/>
    <property type="project" value="TreeGrafter"/>
</dbReference>
<evidence type="ECO:0000256" key="4">
    <source>
        <dbReference type="ARBA" id="ARBA00022692"/>
    </source>
</evidence>
<comment type="caution">
    <text evidence="9">The sequence shown here is derived from an EMBL/GenBank/DDBJ whole genome shotgun (WGS) entry which is preliminary data.</text>
</comment>
<feature type="transmembrane region" description="Helical" evidence="7">
    <location>
        <begin position="268"/>
        <end position="293"/>
    </location>
</feature>
<evidence type="ECO:0000259" key="8">
    <source>
        <dbReference type="Pfam" id="PF02687"/>
    </source>
</evidence>
<accession>A0A9D1XCW2</accession>
<feature type="transmembrane region" description="Helical" evidence="7">
    <location>
        <begin position="808"/>
        <end position="834"/>
    </location>
</feature>
<dbReference type="PANTHER" id="PTHR30489:SF0">
    <property type="entry name" value="LIPOPROTEIN-RELEASING SYSTEM TRANSMEMBRANE PROTEIN LOLE"/>
    <property type="match status" value="1"/>
</dbReference>
<name>A0A9D1XCW2_9FIRM</name>
<dbReference type="PANTHER" id="PTHR30489">
    <property type="entry name" value="LIPOPROTEIN-RELEASING SYSTEM TRANSMEMBRANE PROTEIN LOLE"/>
    <property type="match status" value="1"/>
</dbReference>
<protein>
    <submittedName>
        <fullName evidence="9">FtsX-like permease family protein</fullName>
    </submittedName>
</protein>
<dbReference type="GO" id="GO:0098797">
    <property type="term" value="C:plasma membrane protein complex"/>
    <property type="evidence" value="ECO:0007669"/>
    <property type="project" value="TreeGrafter"/>
</dbReference>
<evidence type="ECO:0000313" key="10">
    <source>
        <dbReference type="Proteomes" id="UP000886890"/>
    </source>
</evidence>